<dbReference type="STRING" id="62062.ENSHHUP00000016886"/>
<feature type="compositionally biased region" description="Acidic residues" evidence="1">
    <location>
        <begin position="197"/>
        <end position="212"/>
    </location>
</feature>
<feature type="region of interest" description="Disordered" evidence="1">
    <location>
        <begin position="197"/>
        <end position="228"/>
    </location>
</feature>
<dbReference type="PANTHER" id="PTHR34348:SF1">
    <property type="entry name" value="SURFEIT LOCUS PROTEIN 2"/>
    <property type="match status" value="1"/>
</dbReference>
<dbReference type="GeneTree" id="ENSGT00940000165981"/>
<feature type="region of interest" description="Disordered" evidence="1">
    <location>
        <begin position="125"/>
        <end position="169"/>
    </location>
</feature>
<name>A0A4W5KYA4_9TELE</name>
<dbReference type="InterPro" id="IPR008833">
    <property type="entry name" value="Surf2"/>
</dbReference>
<sequence length="252" mass="29249">MEDLPADIKAFLLNHPFLEFTDDGKKIKCTLNGHDCPCNLTELQNFTKGKKYQKLSSTAEFNYSHYEPHVVPSSKQPNHLFCKLTLRHINRLPHQVLRHVNGKRFQKAKKKYEACVQQGVEYIPASLRQKKPRDRDGERGRNTHRGNTQRGNGEWAPDSSDEGGSDSEDSMSDLYPCYTFYLFDQFPYFLEETEEGMEAEKEDDFKTDDEMEVDKQAPQKRKVQAGGFQKKFKNHNLKRKGLKTNVKVKNVK</sequence>
<reference evidence="2" key="2">
    <citation type="submission" date="2025-08" db="UniProtKB">
        <authorList>
            <consortium name="Ensembl"/>
        </authorList>
    </citation>
    <scope>IDENTIFICATION</scope>
</reference>
<accession>A0A4W5KYA4</accession>
<protein>
    <submittedName>
        <fullName evidence="2">Surfeit 2</fullName>
    </submittedName>
</protein>
<dbReference type="Ensembl" id="ENSHHUT00000017502.1">
    <property type="protein sequence ID" value="ENSHHUP00000016886.1"/>
    <property type="gene ID" value="ENSHHUG00000010481.1"/>
</dbReference>
<keyword evidence="3" id="KW-1185">Reference proteome</keyword>
<dbReference type="AlphaFoldDB" id="A0A4W5KYA4"/>
<feature type="compositionally biased region" description="Acidic residues" evidence="1">
    <location>
        <begin position="159"/>
        <end position="169"/>
    </location>
</feature>
<evidence type="ECO:0000313" key="3">
    <source>
        <dbReference type="Proteomes" id="UP000314982"/>
    </source>
</evidence>
<dbReference type="Proteomes" id="UP000314982">
    <property type="component" value="Unassembled WGS sequence"/>
</dbReference>
<evidence type="ECO:0000256" key="1">
    <source>
        <dbReference type="SAM" id="MobiDB-lite"/>
    </source>
</evidence>
<proteinExistence type="predicted"/>
<organism evidence="2 3">
    <name type="scientific">Hucho hucho</name>
    <name type="common">huchen</name>
    <dbReference type="NCBI Taxonomy" id="62062"/>
    <lineage>
        <taxon>Eukaryota</taxon>
        <taxon>Metazoa</taxon>
        <taxon>Chordata</taxon>
        <taxon>Craniata</taxon>
        <taxon>Vertebrata</taxon>
        <taxon>Euteleostomi</taxon>
        <taxon>Actinopterygii</taxon>
        <taxon>Neopterygii</taxon>
        <taxon>Teleostei</taxon>
        <taxon>Protacanthopterygii</taxon>
        <taxon>Salmoniformes</taxon>
        <taxon>Salmonidae</taxon>
        <taxon>Salmoninae</taxon>
        <taxon>Hucho</taxon>
    </lineage>
</organism>
<reference evidence="3" key="1">
    <citation type="submission" date="2018-06" db="EMBL/GenBank/DDBJ databases">
        <title>Genome assembly of Danube salmon.</title>
        <authorList>
            <person name="Macqueen D.J."/>
            <person name="Gundappa M.K."/>
        </authorList>
    </citation>
    <scope>NUCLEOTIDE SEQUENCE [LARGE SCALE GENOMIC DNA]</scope>
</reference>
<reference evidence="2" key="3">
    <citation type="submission" date="2025-09" db="UniProtKB">
        <authorList>
            <consortium name="Ensembl"/>
        </authorList>
    </citation>
    <scope>IDENTIFICATION</scope>
</reference>
<dbReference type="PANTHER" id="PTHR34348">
    <property type="entry name" value="SURFEIT LOCUS PROTEIN 2"/>
    <property type="match status" value="1"/>
</dbReference>
<evidence type="ECO:0000313" key="2">
    <source>
        <dbReference type="Ensembl" id="ENSHHUP00000016886.1"/>
    </source>
</evidence>
<dbReference type="Pfam" id="PF05477">
    <property type="entry name" value="SURF2"/>
    <property type="match status" value="1"/>
</dbReference>